<protein>
    <recommendedName>
        <fullName evidence="1">E3 ubiquitin-protein ligase listerin</fullName>
        <ecNumber evidence="1">2.3.2.27</ecNumber>
    </recommendedName>
    <alternativeName>
        <fullName evidence="1">RING-type E3 ubiquitin transferase listerin</fullName>
    </alternativeName>
</protein>
<evidence type="ECO:0000313" key="3">
    <source>
        <dbReference type="EMBL" id="VBB32600.1"/>
    </source>
</evidence>
<comment type="pathway">
    <text evidence="1">Protein modification; protein ubiquitination.</text>
</comment>
<evidence type="ECO:0000313" key="4">
    <source>
        <dbReference type="Proteomes" id="UP000276991"/>
    </source>
</evidence>
<sequence>MSKHQRRKGNAQAASSAHAAELLANSGYTLQIVTFGDCEPFTSTSLENRGTDEDHFDAEIQIALRKTIKRDSQTREKGLKELRRLIDEIGFDDIRKSFKHFAALFPRLALDTTATIRSNVVRVLGDYIKKLQKNCESHLKKVLPYVILMMHDSYSQVVNESKNMLIDCFPNGKYDVIIEMFKEQVCGISIEFISGKHPLLTRFEGEEIEEERFVRLASQSLHYLHWACSQTLSDEQRNRILEFFSNPAHRRLISSSAQVVSATMILANGVRTLPGGWEAVLKSAIPNAALSHLDDPDRSVGRASAALILEMAKADVLFHVLDIDNAVIRRVISLISRKKNFWNHISTMLVPVIKAVLEEKSVVEGRELLDKILNAFFDGMPWNLSFPSVAWVNTFAEFIEFGIWWIMKWCINDLNNVMDEFVEKIWIATKYTLKWNDKSLVKKMAHLPERIFNRWFQNSQIAYRLHRKIQKRLLDELPSTEPIIEELFCDGVKPVWSDFTAQLLRNAHASQKLVYNVMEKCNDDILEHISSQVDLCQAISSKIDWNDAEDIALLMLMLLMKFAAKFEKQITEFYEANDELTSIRFLIAFGLLDKERYSASHFIDDDLLLIRAMRFCVHKADLKRWNILMDIAASFPYFETVLQQVLEEDQIDQQLLIALLNKRGREISEHLRSKLVDHIVEQFFETEESSSGVIQSDYLKVINETVEVMISSSVDMKSVAQTITSKIKSTNLLQFDSGIEIATIIAASLPSSSATYFFINCTDLVNNLSDLDKKYALEIMDAQECLALPIVKSLLSENMDNNSTLLSHLSYAVFIMKYLDTALEKHIGYCMASFLYAIAISSLASINTICTESLIDIRTILKNLINKLILANEQLMENILSECISLIAKGNGSLCLFLAMRFVANGLCVEKVKALLRASAKNLNPFGIAFCSSTLYFQDVEKECDDYFDPPIAMKYWIDCFEMASSLKDLMNPVRVLLLFMLEGCPRLDEFLFSHR</sequence>
<keyword evidence="1" id="KW-0808">Transferase</keyword>
<dbReference type="EC" id="2.3.2.27" evidence="1"/>
<keyword evidence="1" id="KW-0863">Zinc-finger</keyword>
<dbReference type="Proteomes" id="UP000276991">
    <property type="component" value="Unassembled WGS sequence"/>
</dbReference>
<dbReference type="GO" id="GO:0016567">
    <property type="term" value="P:protein ubiquitination"/>
    <property type="evidence" value="ECO:0007669"/>
    <property type="project" value="UniProtKB-UniPathway"/>
</dbReference>
<dbReference type="GO" id="GO:0072344">
    <property type="term" value="P:rescue of stalled ribosome"/>
    <property type="evidence" value="ECO:0007669"/>
    <property type="project" value="UniProtKB-UniRule"/>
</dbReference>
<dbReference type="AlphaFoldDB" id="A0A498SRM1"/>
<organism evidence="3 4">
    <name type="scientific">Acanthocheilonema viteae</name>
    <name type="common">Filarial nematode worm</name>
    <name type="synonym">Dipetalonema viteae</name>
    <dbReference type="NCBI Taxonomy" id="6277"/>
    <lineage>
        <taxon>Eukaryota</taxon>
        <taxon>Metazoa</taxon>
        <taxon>Ecdysozoa</taxon>
        <taxon>Nematoda</taxon>
        <taxon>Chromadorea</taxon>
        <taxon>Rhabditida</taxon>
        <taxon>Spirurina</taxon>
        <taxon>Spiruromorpha</taxon>
        <taxon>Filarioidea</taxon>
        <taxon>Onchocercidae</taxon>
        <taxon>Acanthocheilonema</taxon>
    </lineage>
</organism>
<comment type="subunit">
    <text evidence="1">Component of the ribosome quality control complex (RQC).</text>
</comment>
<dbReference type="InterPro" id="IPR016024">
    <property type="entry name" value="ARM-type_fold"/>
</dbReference>
<dbReference type="GO" id="GO:0008270">
    <property type="term" value="F:zinc ion binding"/>
    <property type="evidence" value="ECO:0007669"/>
    <property type="project" value="UniProtKB-KW"/>
</dbReference>
<feature type="domain" description="E3 ubiquitin-protein ligase listerin N-terminal" evidence="2">
    <location>
        <begin position="58"/>
        <end position="338"/>
    </location>
</feature>
<evidence type="ECO:0000256" key="1">
    <source>
        <dbReference type="RuleBase" id="RU367090"/>
    </source>
</evidence>
<dbReference type="STRING" id="6277.A0A498SRM1"/>
<dbReference type="GO" id="GO:1990112">
    <property type="term" value="C:RQC complex"/>
    <property type="evidence" value="ECO:0007669"/>
    <property type="project" value="UniProtKB-UniRule"/>
</dbReference>
<accession>A0A498SRM1</accession>
<reference evidence="3 4" key="1">
    <citation type="submission" date="2018-08" db="EMBL/GenBank/DDBJ databases">
        <authorList>
            <person name="Laetsch R D."/>
            <person name="Stevens L."/>
            <person name="Kumar S."/>
            <person name="Blaxter L. M."/>
        </authorList>
    </citation>
    <scope>NUCLEOTIDE SEQUENCE [LARGE SCALE GENOMIC DNA]</scope>
</reference>
<keyword evidence="1" id="KW-0833">Ubl conjugation pathway</keyword>
<dbReference type="OrthoDB" id="6108at2759"/>
<dbReference type="InterPro" id="IPR054476">
    <property type="entry name" value="Ltn1_N"/>
</dbReference>
<dbReference type="InterPro" id="IPR039795">
    <property type="entry name" value="LTN1/Rkr1"/>
</dbReference>
<name>A0A498SRM1_ACAVI</name>
<dbReference type="EMBL" id="UPTC01001812">
    <property type="protein sequence ID" value="VBB32600.1"/>
    <property type="molecule type" value="Genomic_DNA"/>
</dbReference>
<dbReference type="GO" id="GO:1990116">
    <property type="term" value="P:ribosome-associated ubiquitin-dependent protein catabolic process"/>
    <property type="evidence" value="ECO:0007669"/>
    <property type="project" value="UniProtKB-UniRule"/>
</dbReference>
<keyword evidence="1" id="KW-0862">Zinc</keyword>
<keyword evidence="4" id="KW-1185">Reference proteome</keyword>
<proteinExistence type="inferred from homology"/>
<comment type="catalytic activity">
    <reaction evidence="1">
        <text>S-ubiquitinyl-[E2 ubiquitin-conjugating enzyme]-L-cysteine + [acceptor protein]-L-lysine = [E2 ubiquitin-conjugating enzyme]-L-cysteine + N(6)-ubiquitinyl-[acceptor protein]-L-lysine.</text>
        <dbReference type="EC" id="2.3.2.27"/>
    </reaction>
</comment>
<comment type="function">
    <text evidence="1">E3 ubiquitin-protein ligase. Component of the ribosome quality control complex (RQC), a ribosome-associated complex that mediates ubiquitination and extraction of incompletely synthesized nascent chains for proteasomal degradation.</text>
</comment>
<evidence type="ECO:0000259" key="2">
    <source>
        <dbReference type="Pfam" id="PF22958"/>
    </source>
</evidence>
<dbReference type="GO" id="GO:0043023">
    <property type="term" value="F:ribosomal large subunit binding"/>
    <property type="evidence" value="ECO:0007669"/>
    <property type="project" value="TreeGrafter"/>
</dbReference>
<gene>
    <name evidence="3" type="ORF">NAV_LOCUS7391</name>
</gene>
<dbReference type="GO" id="GO:0005829">
    <property type="term" value="C:cytosol"/>
    <property type="evidence" value="ECO:0007669"/>
    <property type="project" value="UniProtKB-UniRule"/>
</dbReference>
<dbReference type="Gene3D" id="1.25.10.10">
    <property type="entry name" value="Leucine-rich Repeat Variant"/>
    <property type="match status" value="1"/>
</dbReference>
<dbReference type="InterPro" id="IPR011989">
    <property type="entry name" value="ARM-like"/>
</dbReference>
<comment type="similarity">
    <text evidence="1">Belongs to the LTN1 family.</text>
</comment>
<dbReference type="Pfam" id="PF22958">
    <property type="entry name" value="Ltn1_1st"/>
    <property type="match status" value="1"/>
</dbReference>
<dbReference type="SUPFAM" id="SSF48371">
    <property type="entry name" value="ARM repeat"/>
    <property type="match status" value="1"/>
</dbReference>
<dbReference type="PANTHER" id="PTHR12389:SF0">
    <property type="entry name" value="E3 UBIQUITIN-PROTEIN LIGASE LISTERIN"/>
    <property type="match status" value="1"/>
</dbReference>
<dbReference type="UniPathway" id="UPA00143"/>
<dbReference type="PANTHER" id="PTHR12389">
    <property type="entry name" value="ZINC FINGER PROTEIN 294"/>
    <property type="match status" value="1"/>
</dbReference>
<keyword evidence="1" id="KW-0479">Metal-binding</keyword>
<dbReference type="GO" id="GO:0061630">
    <property type="term" value="F:ubiquitin protein ligase activity"/>
    <property type="evidence" value="ECO:0007669"/>
    <property type="project" value="UniProtKB-UniRule"/>
</dbReference>